<dbReference type="InterPro" id="IPR006944">
    <property type="entry name" value="Phage/GTA_portal"/>
</dbReference>
<accession>A0A9X4SDI8</accession>
<dbReference type="RefSeq" id="WP_279359797.1">
    <property type="nucleotide sequence ID" value="NZ_JAMWDY010000003.1"/>
</dbReference>
<protein>
    <submittedName>
        <fullName evidence="2">Phage portal protein</fullName>
    </submittedName>
</protein>
<feature type="region of interest" description="Disordered" evidence="1">
    <location>
        <begin position="215"/>
        <end position="234"/>
    </location>
</feature>
<dbReference type="EMBL" id="JAMWFV010000004">
    <property type="protein sequence ID" value="MDG6145048.1"/>
    <property type="molecule type" value="Genomic_DNA"/>
</dbReference>
<dbReference type="Pfam" id="PF04860">
    <property type="entry name" value="Phage_portal"/>
    <property type="match status" value="1"/>
</dbReference>
<dbReference type="AlphaFoldDB" id="A0A9X4SDI8"/>
<reference evidence="2" key="1">
    <citation type="submission" date="2022-06" db="EMBL/GenBank/DDBJ databases">
        <title>Lactococcus from bovine mastitis in China.</title>
        <authorList>
            <person name="Lin Y."/>
            <person name="Han B."/>
        </authorList>
    </citation>
    <scope>NUCLEOTIDE SEQUENCE</scope>
    <source>
        <strain evidence="2">Ningxia-I-26</strain>
    </source>
</reference>
<gene>
    <name evidence="2" type="ORF">NF717_05175</name>
</gene>
<evidence type="ECO:0000313" key="2">
    <source>
        <dbReference type="EMBL" id="MDG6145048.1"/>
    </source>
</evidence>
<keyword evidence="3" id="KW-1185">Reference proteome</keyword>
<dbReference type="Proteomes" id="UP001153199">
    <property type="component" value="Unassembled WGS sequence"/>
</dbReference>
<name>A0A9X4SDI8_9LACT</name>
<evidence type="ECO:0000313" key="3">
    <source>
        <dbReference type="Proteomes" id="UP001153199"/>
    </source>
</evidence>
<evidence type="ECO:0000256" key="1">
    <source>
        <dbReference type="SAM" id="MobiDB-lite"/>
    </source>
</evidence>
<comment type="caution">
    <text evidence="2">The sequence shown here is derived from an EMBL/GenBank/DDBJ whole genome shotgun (WGS) entry which is preliminary data.</text>
</comment>
<proteinExistence type="predicted"/>
<organism evidence="2 3">
    <name type="scientific">Lactococcus formosensis</name>
    <dbReference type="NCBI Taxonomy" id="1281486"/>
    <lineage>
        <taxon>Bacteria</taxon>
        <taxon>Bacillati</taxon>
        <taxon>Bacillota</taxon>
        <taxon>Bacilli</taxon>
        <taxon>Lactobacillales</taxon>
        <taxon>Streptococcaceae</taxon>
        <taxon>Lactococcus</taxon>
    </lineage>
</organism>
<sequence>MKLFGKTKAVGNVEAIEIAQNINSLSAKNLALDIVVSYVANIFSKTKFKFNGNDAVNRLYYFNRSPNVNQSAQEFWKTVAYELISKGEALVLPLNKQFFLADSFYREEKITGDIFKNITISEWMSPTDYKREDVLYFRYKNKSLESFTSTLWEEYGNILGKLVTDQKKANQVRATFEMPNKNEIEDKEFQEKTKKFVGKIIEQIRKDPVVIIPTSQSTKYDEQGTGGSTKSSNSSYVTDIEKMKDMFINDISDLIGVPRDLIFGGKADNEKNYNLFVETVIEHLQGIVVSELNHSLSPVEFKNGLKYSAKSVRYRDIFSLSTSIDKLVSSATFNRDEVREELGFDSIPGGSEFLITKNYMKYGEEEKK</sequence>